<sequence>MQSDSFIVVGYEQSSVARGGIGSLLLAARKGDDWAYVGSLGTGFSVSVAEKLRKMLNRIKRKTPPVSCGGRRKNLVWVQPTLIAEIEYRAWTHDGKLRHASYKGLREVQDNAAVYELE</sequence>
<name>K0Q3N7_9HYPH</name>
<evidence type="ECO:0000313" key="3">
    <source>
        <dbReference type="EMBL" id="CCM79495.1"/>
    </source>
</evidence>
<dbReference type="eggNOG" id="COG1793">
    <property type="taxonomic scope" value="Bacteria"/>
</dbReference>
<accession>K0Q3N7</accession>
<evidence type="ECO:0000313" key="4">
    <source>
        <dbReference type="Proteomes" id="UP000009319"/>
    </source>
</evidence>
<dbReference type="Proteomes" id="UP000009319">
    <property type="component" value="Unassembled WGS sequence"/>
</dbReference>
<dbReference type="STRING" id="1211777.BN77_p10774"/>
<dbReference type="GO" id="GO:0003910">
    <property type="term" value="F:DNA ligase (ATP) activity"/>
    <property type="evidence" value="ECO:0007669"/>
    <property type="project" value="UniProtKB-EC"/>
</dbReference>
<dbReference type="EMBL" id="CANI01000044">
    <property type="protein sequence ID" value="CCM79495.1"/>
    <property type="molecule type" value="Genomic_DNA"/>
</dbReference>
<reference evidence="3 4" key="1">
    <citation type="journal article" date="2013" name="Genome Announc.">
        <title>Draft Genome Sequence of Rhizobium mesoamericanum STM3625, a Nitrogen-Fixing Symbiont of Mimosa pudica Isolated in French Guiana (South America).</title>
        <authorList>
            <person name="Moulin L."/>
            <person name="Mornico D."/>
            <person name="Melkonian R."/>
            <person name="Klonowska A."/>
        </authorList>
    </citation>
    <scope>NUCLEOTIDE SEQUENCE [LARGE SCALE GENOMIC DNA]</scope>
    <source>
        <strain evidence="3 4">STM3625</strain>
    </source>
</reference>
<keyword evidence="3" id="KW-0436">Ligase</keyword>
<feature type="domain" description="DNA ligase ATP-dependent C-terminal" evidence="2">
    <location>
        <begin position="18"/>
        <end position="107"/>
    </location>
</feature>
<evidence type="ECO:0000256" key="1">
    <source>
        <dbReference type="ARBA" id="ARBA00012727"/>
    </source>
</evidence>
<organism evidence="3 4">
    <name type="scientific">Rhizobium mesoamericanum STM3625</name>
    <dbReference type="NCBI Taxonomy" id="1211777"/>
    <lineage>
        <taxon>Bacteria</taxon>
        <taxon>Pseudomonadati</taxon>
        <taxon>Pseudomonadota</taxon>
        <taxon>Alphaproteobacteria</taxon>
        <taxon>Hyphomicrobiales</taxon>
        <taxon>Rhizobiaceae</taxon>
        <taxon>Rhizobium/Agrobacterium group</taxon>
        <taxon>Rhizobium</taxon>
    </lineage>
</organism>
<comment type="caution">
    <text evidence="3">The sequence shown here is derived from an EMBL/GenBank/DDBJ whole genome shotgun (WGS) entry which is preliminary data.</text>
</comment>
<dbReference type="HOGENOM" id="CLU_008325_4_2_5"/>
<evidence type="ECO:0000259" key="2">
    <source>
        <dbReference type="Pfam" id="PF04679"/>
    </source>
</evidence>
<dbReference type="EC" id="6.5.1.1" evidence="1"/>
<dbReference type="AlphaFoldDB" id="K0Q3N7"/>
<proteinExistence type="predicted"/>
<dbReference type="GO" id="GO:0006281">
    <property type="term" value="P:DNA repair"/>
    <property type="evidence" value="ECO:0007669"/>
    <property type="project" value="InterPro"/>
</dbReference>
<dbReference type="Pfam" id="PF04679">
    <property type="entry name" value="DNA_ligase_A_C"/>
    <property type="match status" value="1"/>
</dbReference>
<protein>
    <recommendedName>
        <fullName evidence="1">DNA ligase (ATP)</fullName>
        <ecNumber evidence="1">6.5.1.1</ecNumber>
    </recommendedName>
</protein>
<gene>
    <name evidence="3" type="ORF">BN77_p10774</name>
</gene>
<dbReference type="CDD" id="cd07971">
    <property type="entry name" value="OBF_DNA_ligase_LigD"/>
    <property type="match status" value="1"/>
</dbReference>
<dbReference type="SUPFAM" id="SSF50249">
    <property type="entry name" value="Nucleic acid-binding proteins"/>
    <property type="match status" value="1"/>
</dbReference>
<dbReference type="InterPro" id="IPR012340">
    <property type="entry name" value="NA-bd_OB-fold"/>
</dbReference>
<keyword evidence="4" id="KW-1185">Reference proteome</keyword>
<dbReference type="GO" id="GO:0006310">
    <property type="term" value="P:DNA recombination"/>
    <property type="evidence" value="ECO:0007669"/>
    <property type="project" value="InterPro"/>
</dbReference>
<dbReference type="Gene3D" id="2.40.50.140">
    <property type="entry name" value="Nucleic acid-binding proteins"/>
    <property type="match status" value="1"/>
</dbReference>
<dbReference type="InterPro" id="IPR012309">
    <property type="entry name" value="DNA_ligase_ATP-dep_C"/>
</dbReference>